<dbReference type="InterPro" id="IPR055438">
    <property type="entry name" value="AstE_AspA_cat"/>
</dbReference>
<dbReference type="PANTHER" id="PTHR37326:SF1">
    <property type="entry name" value="BLL3975 PROTEIN"/>
    <property type="match status" value="1"/>
</dbReference>
<dbReference type="SUPFAM" id="SSF53187">
    <property type="entry name" value="Zn-dependent exopeptidases"/>
    <property type="match status" value="1"/>
</dbReference>
<dbReference type="AlphaFoldDB" id="A0A369B8U5"/>
<dbReference type="Gene3D" id="3.40.630.10">
    <property type="entry name" value="Zn peptidases"/>
    <property type="match status" value="1"/>
</dbReference>
<dbReference type="Pfam" id="PF24827">
    <property type="entry name" value="AstE_AspA_cat"/>
    <property type="match status" value="1"/>
</dbReference>
<evidence type="ECO:0000259" key="5">
    <source>
        <dbReference type="Pfam" id="PF24827"/>
    </source>
</evidence>
<gene>
    <name evidence="6" type="ORF">DFP94_11026</name>
</gene>
<keyword evidence="7" id="KW-1185">Reference proteome</keyword>
<feature type="domain" description="Succinylglutamate desuccinylase/Aspartoacylase catalytic" evidence="5">
    <location>
        <begin position="26"/>
        <end position="128"/>
    </location>
</feature>
<dbReference type="Proteomes" id="UP000253090">
    <property type="component" value="Unassembled WGS sequence"/>
</dbReference>
<dbReference type="GO" id="GO:0016788">
    <property type="term" value="F:hydrolase activity, acting on ester bonds"/>
    <property type="evidence" value="ECO:0007669"/>
    <property type="project" value="InterPro"/>
</dbReference>
<dbReference type="PANTHER" id="PTHR37326">
    <property type="entry name" value="BLL3975 PROTEIN"/>
    <property type="match status" value="1"/>
</dbReference>
<comment type="caution">
    <text evidence="6">The sequence shown here is derived from an EMBL/GenBank/DDBJ whole genome shotgun (WGS) entry which is preliminary data.</text>
</comment>
<evidence type="ECO:0000256" key="2">
    <source>
        <dbReference type="ARBA" id="ARBA00022723"/>
    </source>
</evidence>
<dbReference type="InterPro" id="IPR053138">
    <property type="entry name" value="N-alpha-Ac-DABA_deacetylase"/>
</dbReference>
<sequence length="226" mass="25103">MPIQKKGLASGSSYATPYYDFQTRRKGPTVMVVAGIHGNETASIQAAKQLVDRLSSRELVLQKGRLVIVPIVHQTAYRKRIRGVPDLNRTFPRGPGKKAGHPLASALYQLAERLEPSWYLDLHEANGLSQSNSKALGQTLITQPRSRAVPALRNLIRSLNLTIPLKSRHFNLRLHELPGSSRTAAARVLKSRAVTVETCWSLDKVERVRYQVDVVCGLLREAGLLK</sequence>
<keyword evidence="3" id="KW-0378">Hydrolase</keyword>
<accession>A0A369B8U5</accession>
<evidence type="ECO:0000313" key="7">
    <source>
        <dbReference type="Proteomes" id="UP000253090"/>
    </source>
</evidence>
<evidence type="ECO:0000256" key="3">
    <source>
        <dbReference type="ARBA" id="ARBA00022801"/>
    </source>
</evidence>
<reference evidence="6 7" key="1">
    <citation type="submission" date="2018-07" db="EMBL/GenBank/DDBJ databases">
        <title>Genomic Encyclopedia of Type Strains, Phase III (KMG-III): the genomes of soil and plant-associated and newly described type strains.</title>
        <authorList>
            <person name="Whitman W."/>
        </authorList>
    </citation>
    <scope>NUCLEOTIDE SEQUENCE [LARGE SCALE GENOMIC DNA]</scope>
    <source>
        <strain evidence="6 7">CECT 8333</strain>
    </source>
</reference>
<organism evidence="6 7">
    <name type="scientific">Fontibacillus phaseoli</name>
    <dbReference type="NCBI Taxonomy" id="1416533"/>
    <lineage>
        <taxon>Bacteria</taxon>
        <taxon>Bacillati</taxon>
        <taxon>Bacillota</taxon>
        <taxon>Bacilli</taxon>
        <taxon>Bacillales</taxon>
        <taxon>Paenibacillaceae</taxon>
        <taxon>Fontibacillus</taxon>
    </lineage>
</organism>
<keyword evidence="2" id="KW-0479">Metal-binding</keyword>
<dbReference type="EMBL" id="QPJW01000010">
    <property type="protein sequence ID" value="RCX16966.1"/>
    <property type="molecule type" value="Genomic_DNA"/>
</dbReference>
<proteinExistence type="predicted"/>
<dbReference type="RefSeq" id="WP_114498111.1">
    <property type="nucleotide sequence ID" value="NZ_QPJW01000010.1"/>
</dbReference>
<evidence type="ECO:0000256" key="1">
    <source>
        <dbReference type="ARBA" id="ARBA00001947"/>
    </source>
</evidence>
<keyword evidence="4" id="KW-0862">Zinc</keyword>
<name>A0A369B8U5_9BACL</name>
<evidence type="ECO:0000313" key="6">
    <source>
        <dbReference type="EMBL" id="RCX16966.1"/>
    </source>
</evidence>
<evidence type="ECO:0000256" key="4">
    <source>
        <dbReference type="ARBA" id="ARBA00022833"/>
    </source>
</evidence>
<dbReference type="GO" id="GO:0046872">
    <property type="term" value="F:metal ion binding"/>
    <property type="evidence" value="ECO:0007669"/>
    <property type="project" value="UniProtKB-KW"/>
</dbReference>
<comment type="cofactor">
    <cofactor evidence="1">
        <name>Zn(2+)</name>
        <dbReference type="ChEBI" id="CHEBI:29105"/>
    </cofactor>
</comment>
<protein>
    <recommendedName>
        <fullName evidence="5">Succinylglutamate desuccinylase/Aspartoacylase catalytic domain-containing protein</fullName>
    </recommendedName>
</protein>
<dbReference type="OrthoDB" id="2647974at2"/>